<feature type="transmembrane region" description="Helical" evidence="8">
    <location>
        <begin position="277"/>
        <end position="295"/>
    </location>
</feature>
<feature type="transmembrane region" description="Helical" evidence="8">
    <location>
        <begin position="220"/>
        <end position="241"/>
    </location>
</feature>
<protein>
    <recommendedName>
        <fullName evidence="11">C-mannosyltransferase DPY19L3</fullName>
    </recommendedName>
</protein>
<evidence type="ECO:0000256" key="1">
    <source>
        <dbReference type="ARBA" id="ARBA00004141"/>
    </source>
</evidence>
<evidence type="ECO:0000256" key="2">
    <source>
        <dbReference type="ARBA" id="ARBA00008744"/>
    </source>
</evidence>
<evidence type="ECO:0000256" key="7">
    <source>
        <dbReference type="ARBA" id="ARBA00023136"/>
    </source>
</evidence>
<reference evidence="9 10" key="1">
    <citation type="submission" date="2024-04" db="EMBL/GenBank/DDBJ databases">
        <authorList>
            <consortium name="Genoscope - CEA"/>
            <person name="William W."/>
        </authorList>
    </citation>
    <scope>NUCLEOTIDE SEQUENCE [LARGE SCALE GENOMIC DNA]</scope>
</reference>
<comment type="caution">
    <text evidence="9">The sequence shown here is derived from an EMBL/GenBank/DDBJ whole genome shotgun (WGS) entry which is preliminary data.</text>
</comment>
<evidence type="ECO:0000256" key="3">
    <source>
        <dbReference type="ARBA" id="ARBA00022676"/>
    </source>
</evidence>
<dbReference type="EMBL" id="CAXITT010000262">
    <property type="protein sequence ID" value="CAL1537448.1"/>
    <property type="molecule type" value="Genomic_DNA"/>
</dbReference>
<dbReference type="Pfam" id="PF10034">
    <property type="entry name" value="Dpy19"/>
    <property type="match status" value="1"/>
</dbReference>
<name>A0AAV2HYS4_LYMST</name>
<dbReference type="AlphaFoldDB" id="A0AAV2HYS4"/>
<feature type="transmembrane region" description="Helical" evidence="8">
    <location>
        <begin position="253"/>
        <end position="271"/>
    </location>
</feature>
<evidence type="ECO:0000256" key="4">
    <source>
        <dbReference type="ARBA" id="ARBA00022679"/>
    </source>
</evidence>
<keyword evidence="5 8" id="KW-0812">Transmembrane</keyword>
<feature type="transmembrane region" description="Helical" evidence="8">
    <location>
        <begin position="164"/>
        <end position="182"/>
    </location>
</feature>
<keyword evidence="3" id="KW-0328">Glycosyltransferase</keyword>
<comment type="subcellular location">
    <subcellularLocation>
        <location evidence="1">Membrane</location>
        <topology evidence="1">Multi-pass membrane protein</topology>
    </subcellularLocation>
</comment>
<dbReference type="GO" id="GO:0005637">
    <property type="term" value="C:nuclear inner membrane"/>
    <property type="evidence" value="ECO:0007669"/>
    <property type="project" value="TreeGrafter"/>
</dbReference>
<dbReference type="Proteomes" id="UP001497497">
    <property type="component" value="Unassembled WGS sequence"/>
</dbReference>
<proteinExistence type="inferred from homology"/>
<organism evidence="9 10">
    <name type="scientific">Lymnaea stagnalis</name>
    <name type="common">Great pond snail</name>
    <name type="synonym">Helix stagnalis</name>
    <dbReference type="NCBI Taxonomy" id="6523"/>
    <lineage>
        <taxon>Eukaryota</taxon>
        <taxon>Metazoa</taxon>
        <taxon>Spiralia</taxon>
        <taxon>Lophotrochozoa</taxon>
        <taxon>Mollusca</taxon>
        <taxon>Gastropoda</taxon>
        <taxon>Heterobranchia</taxon>
        <taxon>Euthyneura</taxon>
        <taxon>Panpulmonata</taxon>
        <taxon>Hygrophila</taxon>
        <taxon>Lymnaeoidea</taxon>
        <taxon>Lymnaeidae</taxon>
        <taxon>Lymnaea</taxon>
    </lineage>
</organism>
<keyword evidence="7 8" id="KW-0472">Membrane</keyword>
<evidence type="ECO:0000313" key="9">
    <source>
        <dbReference type="EMBL" id="CAL1537448.1"/>
    </source>
</evidence>
<accession>A0AAV2HYS4</accession>
<dbReference type="GO" id="GO:0000030">
    <property type="term" value="F:mannosyltransferase activity"/>
    <property type="evidence" value="ECO:0007669"/>
    <property type="project" value="TreeGrafter"/>
</dbReference>
<evidence type="ECO:0000256" key="8">
    <source>
        <dbReference type="SAM" id="Phobius"/>
    </source>
</evidence>
<evidence type="ECO:0008006" key="11">
    <source>
        <dbReference type="Google" id="ProtNLM"/>
    </source>
</evidence>
<sequence length="400" mass="45235">MSIKQKKKTSSNLSKPTLADKLLVPTEGEKVKQKKALPTNINKEGTKSLRDVSVASVLNDTTGLVAMVAISCAYSFYIYQIHENTLWFSNIKEVEREISFRTESGLYYSYYKQLVHSPSLWKGLQDLTEDTLTEHPDTINILARMNIYQEVILAFIYRTLQLKVPPIMFYIYCGFGLQALLVSSLYIMAWLLSGSWLAGLLSAAFYLFNKWDTSRVQNSLPLRESFSLPFLWIQAAALTVYFRSGSSKVSQQFSLAASAIGTFFFCLFWQFNQFVMMLQAFALFGVWVLGCVPPYKVRNVMLCQLGSLLGVCLLQFGNKMIPSSLAVSFILVTLALLSFQKQAAKTHSVTYHLLRVAGLSFLALTLMVVLSTCIKILLNVDADEHIFKFFMNKISLEETR</sequence>
<feature type="transmembrane region" description="Helical" evidence="8">
    <location>
        <begin position="189"/>
        <end position="208"/>
    </location>
</feature>
<feature type="transmembrane region" description="Helical" evidence="8">
    <location>
        <begin position="352"/>
        <end position="378"/>
    </location>
</feature>
<evidence type="ECO:0000256" key="5">
    <source>
        <dbReference type="ARBA" id="ARBA00022692"/>
    </source>
</evidence>
<keyword evidence="6 8" id="KW-1133">Transmembrane helix</keyword>
<evidence type="ECO:0000313" key="10">
    <source>
        <dbReference type="Proteomes" id="UP001497497"/>
    </source>
</evidence>
<feature type="transmembrane region" description="Helical" evidence="8">
    <location>
        <begin position="323"/>
        <end position="340"/>
    </location>
</feature>
<comment type="similarity">
    <text evidence="2">Belongs to the dpy-19 family.</text>
</comment>
<dbReference type="PANTHER" id="PTHR31488">
    <property type="entry name" value="DPY-19-LIKE 1, LIKE (H. SAPIENS)"/>
    <property type="match status" value="1"/>
</dbReference>
<dbReference type="PANTHER" id="PTHR31488:SF3">
    <property type="entry name" value="C-MANNOSYLTRANSFERASE DPY19L3"/>
    <property type="match status" value="1"/>
</dbReference>
<dbReference type="InterPro" id="IPR018732">
    <property type="entry name" value="Dpy-19/Dpy-19-like"/>
</dbReference>
<gene>
    <name evidence="9" type="ORF">GSLYS_00011361001</name>
</gene>
<evidence type="ECO:0000256" key="6">
    <source>
        <dbReference type="ARBA" id="ARBA00022989"/>
    </source>
</evidence>
<keyword evidence="4" id="KW-0808">Transferase</keyword>
<keyword evidence="10" id="KW-1185">Reference proteome</keyword>